<dbReference type="HOGENOM" id="CLU_853309_0_0_1"/>
<evidence type="ECO:0000256" key="6">
    <source>
        <dbReference type="RuleBase" id="RU000682"/>
    </source>
</evidence>
<accession>T1ED02</accession>
<dbReference type="GO" id="GO:0006357">
    <property type="term" value="P:regulation of transcription by RNA polymerase II"/>
    <property type="evidence" value="ECO:0000318"/>
    <property type="project" value="GO_Central"/>
</dbReference>
<evidence type="ECO:0000256" key="2">
    <source>
        <dbReference type="ARBA" id="ARBA00023125"/>
    </source>
</evidence>
<protein>
    <recommendedName>
        <fullName evidence="7">Homeobox domain-containing protein</fullName>
    </recommendedName>
</protein>
<keyword evidence="10" id="KW-1185">Reference proteome</keyword>
<dbReference type="Gene3D" id="1.10.10.60">
    <property type="entry name" value="Homeodomain-like"/>
    <property type="match status" value="1"/>
</dbReference>
<evidence type="ECO:0000256" key="1">
    <source>
        <dbReference type="ARBA" id="ARBA00022473"/>
    </source>
</evidence>
<keyword evidence="2 5" id="KW-0238">DNA-binding</keyword>
<dbReference type="FunFam" id="1.10.10.60:FF:000176">
    <property type="entry name" value="pancreas/duodenum homeobox protein 1"/>
    <property type="match status" value="1"/>
</dbReference>
<evidence type="ECO:0000313" key="10">
    <source>
        <dbReference type="Proteomes" id="UP000015101"/>
    </source>
</evidence>
<dbReference type="CTD" id="20194454"/>
<dbReference type="EMBL" id="AMQM01005017">
    <property type="status" value="NOT_ANNOTATED_CDS"/>
    <property type="molecule type" value="Genomic_DNA"/>
</dbReference>
<dbReference type="InterPro" id="IPR009057">
    <property type="entry name" value="Homeodomain-like_sf"/>
</dbReference>
<evidence type="ECO:0000256" key="5">
    <source>
        <dbReference type="PROSITE-ProRule" id="PRU00108"/>
    </source>
</evidence>
<evidence type="ECO:0000256" key="3">
    <source>
        <dbReference type="ARBA" id="ARBA00023155"/>
    </source>
</evidence>
<feature type="DNA-binding region" description="Homeobox" evidence="5">
    <location>
        <begin position="138"/>
        <end position="197"/>
    </location>
</feature>
<reference evidence="9" key="3">
    <citation type="submission" date="2015-06" db="UniProtKB">
        <authorList>
            <consortium name="EnsemblMetazoa"/>
        </authorList>
    </citation>
    <scope>IDENTIFICATION</scope>
</reference>
<dbReference type="PROSITE" id="PS50071">
    <property type="entry name" value="HOMEOBOX_2"/>
    <property type="match status" value="1"/>
</dbReference>
<gene>
    <name evidence="9" type="primary">20194454</name>
    <name evidence="8" type="ORF">HELRODRAFT_100536</name>
</gene>
<dbReference type="Proteomes" id="UP000015101">
    <property type="component" value="Unassembled WGS sequence"/>
</dbReference>
<evidence type="ECO:0000256" key="4">
    <source>
        <dbReference type="ARBA" id="ARBA00023242"/>
    </source>
</evidence>
<dbReference type="GO" id="GO:0045944">
    <property type="term" value="P:positive regulation of transcription by RNA polymerase II"/>
    <property type="evidence" value="ECO:0007669"/>
    <property type="project" value="UniProtKB-ARBA"/>
</dbReference>
<dbReference type="InParanoid" id="T1ED02"/>
<dbReference type="RefSeq" id="XP_009020396.1">
    <property type="nucleotide sequence ID" value="XM_009022148.1"/>
</dbReference>
<dbReference type="EnsemblMetazoa" id="HelroT100536">
    <property type="protein sequence ID" value="HelroP100536"/>
    <property type="gene ID" value="HelroG100536"/>
</dbReference>
<dbReference type="PROSITE" id="PS00027">
    <property type="entry name" value="HOMEOBOX_1"/>
    <property type="match status" value="1"/>
</dbReference>
<evidence type="ECO:0000313" key="8">
    <source>
        <dbReference type="EMBL" id="ESO01742.1"/>
    </source>
</evidence>
<dbReference type="PANTHER" id="PTHR45664:SF12">
    <property type="entry name" value="PANCREAS_DUODENUM HOMEOBOX PROTEIN 1"/>
    <property type="match status" value="1"/>
</dbReference>
<dbReference type="GeneID" id="20194454"/>
<evidence type="ECO:0000313" key="9">
    <source>
        <dbReference type="EnsemblMetazoa" id="HelroP100536"/>
    </source>
</evidence>
<dbReference type="Pfam" id="PF00046">
    <property type="entry name" value="Homeodomain"/>
    <property type="match status" value="1"/>
</dbReference>
<dbReference type="OrthoDB" id="6159439at2759"/>
<dbReference type="InterPro" id="IPR017970">
    <property type="entry name" value="Homeobox_CS"/>
</dbReference>
<dbReference type="GO" id="GO:0048513">
    <property type="term" value="P:animal organ development"/>
    <property type="evidence" value="ECO:0007669"/>
    <property type="project" value="UniProtKB-ARBA"/>
</dbReference>
<proteinExistence type="predicted"/>
<keyword evidence="3 5" id="KW-0371">Homeobox</keyword>
<name>T1ED02_HELRO</name>
<sequence length="326" mass="37225">MLYLKKSQPILSDVTHKMHPQLLQQTQQQQQQQQHQQIQQHLQQCFELDLSNQPPPAHQHNYSNNINTRINNLTFEKKLDNHKSFNVESNEAHKVNQTEGGKNFESNLKFPWMKTTKSHAKQWKSNWIGADVHILDDNKRTRTAYSRSQLLELEKEFHFDKYISRPRRVELASSLNLTERHIKIWFQNRRMKWKKMEAGKITSTTANNFEGANVHFSPKNASNHASNFFGSADTSISSPNFNNKTGEGNSTFSQINLVSKEIELPVRKMGQEIYNLETSGGSGGLVNGHVAIHSADTSVSALSGGTRFPFTRDQFGSSDESTNETN</sequence>
<dbReference type="CDD" id="cd00086">
    <property type="entry name" value="homeodomain"/>
    <property type="match status" value="1"/>
</dbReference>
<reference evidence="10" key="1">
    <citation type="submission" date="2012-12" db="EMBL/GenBank/DDBJ databases">
        <authorList>
            <person name="Hellsten U."/>
            <person name="Grimwood J."/>
            <person name="Chapman J.A."/>
            <person name="Shapiro H."/>
            <person name="Aerts A."/>
            <person name="Otillar R.P."/>
            <person name="Terry A.Y."/>
            <person name="Boore J.L."/>
            <person name="Simakov O."/>
            <person name="Marletaz F."/>
            <person name="Cho S.-J."/>
            <person name="Edsinger-Gonzales E."/>
            <person name="Havlak P."/>
            <person name="Kuo D.-H."/>
            <person name="Larsson T."/>
            <person name="Lv J."/>
            <person name="Arendt D."/>
            <person name="Savage R."/>
            <person name="Osoegawa K."/>
            <person name="de Jong P."/>
            <person name="Lindberg D.R."/>
            <person name="Seaver E.C."/>
            <person name="Weisblat D.A."/>
            <person name="Putnam N.H."/>
            <person name="Grigoriev I.V."/>
            <person name="Rokhsar D.S."/>
        </authorList>
    </citation>
    <scope>NUCLEOTIDE SEQUENCE</scope>
</reference>
<dbReference type="PANTHER" id="PTHR45664">
    <property type="entry name" value="PROTEIN ZERKNUELLT 1-RELATED"/>
    <property type="match status" value="1"/>
</dbReference>
<dbReference type="InterPro" id="IPR020479">
    <property type="entry name" value="HD_metazoa"/>
</dbReference>
<dbReference type="AlphaFoldDB" id="T1ED02"/>
<dbReference type="SMART" id="SM00389">
    <property type="entry name" value="HOX"/>
    <property type="match status" value="1"/>
</dbReference>
<dbReference type="GO" id="GO:0000981">
    <property type="term" value="F:DNA-binding transcription factor activity, RNA polymerase II-specific"/>
    <property type="evidence" value="ECO:0000318"/>
    <property type="project" value="GO_Central"/>
</dbReference>
<comment type="subcellular location">
    <subcellularLocation>
        <location evidence="5 6">Nucleus</location>
    </subcellularLocation>
</comment>
<dbReference type="GO" id="GO:0005634">
    <property type="term" value="C:nucleus"/>
    <property type="evidence" value="ECO:0000318"/>
    <property type="project" value="GO_Central"/>
</dbReference>
<feature type="domain" description="Homeobox" evidence="7">
    <location>
        <begin position="136"/>
        <end position="196"/>
    </location>
</feature>
<dbReference type="GO" id="GO:0000978">
    <property type="term" value="F:RNA polymerase II cis-regulatory region sequence-specific DNA binding"/>
    <property type="evidence" value="ECO:0000318"/>
    <property type="project" value="GO_Central"/>
</dbReference>
<organism evidence="9 10">
    <name type="scientific">Helobdella robusta</name>
    <name type="common">Californian leech</name>
    <dbReference type="NCBI Taxonomy" id="6412"/>
    <lineage>
        <taxon>Eukaryota</taxon>
        <taxon>Metazoa</taxon>
        <taxon>Spiralia</taxon>
        <taxon>Lophotrochozoa</taxon>
        <taxon>Annelida</taxon>
        <taxon>Clitellata</taxon>
        <taxon>Hirudinea</taxon>
        <taxon>Rhynchobdellida</taxon>
        <taxon>Glossiphoniidae</taxon>
        <taxon>Helobdella</taxon>
    </lineage>
</organism>
<reference evidence="8 10" key="2">
    <citation type="journal article" date="2013" name="Nature">
        <title>Insights into bilaterian evolution from three spiralian genomes.</title>
        <authorList>
            <person name="Simakov O."/>
            <person name="Marletaz F."/>
            <person name="Cho S.J."/>
            <person name="Edsinger-Gonzales E."/>
            <person name="Havlak P."/>
            <person name="Hellsten U."/>
            <person name="Kuo D.H."/>
            <person name="Larsson T."/>
            <person name="Lv J."/>
            <person name="Arendt D."/>
            <person name="Savage R."/>
            <person name="Osoegawa K."/>
            <person name="de Jong P."/>
            <person name="Grimwood J."/>
            <person name="Chapman J.A."/>
            <person name="Shapiro H."/>
            <person name="Aerts A."/>
            <person name="Otillar R.P."/>
            <person name="Terry A.Y."/>
            <person name="Boore J.L."/>
            <person name="Grigoriev I.V."/>
            <person name="Lindberg D.R."/>
            <person name="Seaver E.C."/>
            <person name="Weisblat D.A."/>
            <person name="Putnam N.H."/>
            <person name="Rokhsar D.S."/>
        </authorList>
    </citation>
    <scope>NUCLEOTIDE SEQUENCE</scope>
</reference>
<dbReference type="eggNOG" id="KOG0489">
    <property type="taxonomic scope" value="Eukaryota"/>
</dbReference>
<dbReference type="PRINTS" id="PR00024">
    <property type="entry name" value="HOMEOBOX"/>
</dbReference>
<dbReference type="InterPro" id="IPR001356">
    <property type="entry name" value="HD"/>
</dbReference>
<keyword evidence="4 5" id="KW-0539">Nucleus</keyword>
<dbReference type="SUPFAM" id="SSF81995">
    <property type="entry name" value="beta-sandwich domain of Sec23/24"/>
    <property type="match status" value="1"/>
</dbReference>
<dbReference type="EMBL" id="KB096743">
    <property type="protein sequence ID" value="ESO01742.1"/>
    <property type="molecule type" value="Genomic_DNA"/>
</dbReference>
<dbReference type="KEGG" id="hro:HELRODRAFT_100536"/>
<evidence type="ECO:0000259" key="7">
    <source>
        <dbReference type="PROSITE" id="PS50071"/>
    </source>
</evidence>
<dbReference type="SUPFAM" id="SSF46689">
    <property type="entry name" value="Homeodomain-like"/>
    <property type="match status" value="1"/>
</dbReference>
<keyword evidence="1" id="KW-0217">Developmental protein</keyword>